<sequence>MALSTLSREESKAPPVAVNDDPSVHETASVPTQPRMKSDQKLQILSTFIVFMNTWGFLLMSGVFQAYYELYLISEQSSSNIAWISTTCAFIVLSAGLVTGPLYDRGFYKMLLLLGSLLQVFGLMMLSLSTEYYQLFLCQGVCVGLGAGIVFTPSVSAAAACLPNPATRAKAMGLMACGSCIGGIIYPIMFRALCFGVIAVSNQWSAASSIRQFSQIYPS</sequence>
<dbReference type="PANTHER" id="PTHR11360:SF234">
    <property type="entry name" value="MFS-TYPE TRANSPORTER DBAD-RELATED"/>
    <property type="match status" value="1"/>
</dbReference>
<dbReference type="Gene3D" id="1.20.1250.20">
    <property type="entry name" value="MFS general substrate transporter like domains"/>
    <property type="match status" value="1"/>
</dbReference>
<feature type="transmembrane region" description="Helical" evidence="4">
    <location>
        <begin position="174"/>
        <end position="200"/>
    </location>
</feature>
<dbReference type="GO" id="GO:0016020">
    <property type="term" value="C:membrane"/>
    <property type="evidence" value="ECO:0007669"/>
    <property type="project" value="UniProtKB-SubCell"/>
</dbReference>
<dbReference type="Proteomes" id="UP000293360">
    <property type="component" value="Unassembled WGS sequence"/>
</dbReference>
<dbReference type="Pfam" id="PF07690">
    <property type="entry name" value="MFS_1"/>
    <property type="match status" value="1"/>
</dbReference>
<evidence type="ECO:0000256" key="3">
    <source>
        <dbReference type="SAM" id="MobiDB-lite"/>
    </source>
</evidence>
<comment type="caution">
    <text evidence="6">The sequence shown here is derived from an EMBL/GenBank/DDBJ whole genome shotgun (WGS) entry which is preliminary data.</text>
</comment>
<dbReference type="InterPro" id="IPR050327">
    <property type="entry name" value="Proton-linked_MCT"/>
</dbReference>
<dbReference type="SUPFAM" id="SSF103473">
    <property type="entry name" value="MFS general substrate transporter"/>
    <property type="match status" value="1"/>
</dbReference>
<dbReference type="AlphaFoldDB" id="A0A4Q4TTY1"/>
<feature type="domain" description="Major facilitator superfamily (MFS) profile" evidence="5">
    <location>
        <begin position="42"/>
        <end position="219"/>
    </location>
</feature>
<protein>
    <recommendedName>
        <fullName evidence="5">Major facilitator superfamily (MFS) profile domain-containing protein</fullName>
    </recommendedName>
</protein>
<feature type="transmembrane region" description="Helical" evidence="4">
    <location>
        <begin position="80"/>
        <end position="103"/>
    </location>
</feature>
<evidence type="ECO:0000256" key="1">
    <source>
        <dbReference type="ARBA" id="ARBA00004141"/>
    </source>
</evidence>
<feature type="transmembrane region" description="Helical" evidence="4">
    <location>
        <begin position="44"/>
        <end position="68"/>
    </location>
</feature>
<dbReference type="PROSITE" id="PS50850">
    <property type="entry name" value="MFS"/>
    <property type="match status" value="1"/>
</dbReference>
<keyword evidence="7" id="KW-1185">Reference proteome</keyword>
<dbReference type="InterPro" id="IPR011701">
    <property type="entry name" value="MFS"/>
</dbReference>
<reference evidence="6 7" key="1">
    <citation type="submission" date="2018-06" db="EMBL/GenBank/DDBJ databases">
        <title>Complete Genomes of Monosporascus.</title>
        <authorList>
            <person name="Robinson A.J."/>
            <person name="Natvig D.O."/>
        </authorList>
    </citation>
    <scope>NUCLEOTIDE SEQUENCE [LARGE SCALE GENOMIC DNA]</scope>
    <source>
        <strain evidence="6 7">CBS 110550</strain>
    </source>
</reference>
<gene>
    <name evidence="6" type="ORF">DL764_001574</name>
</gene>
<evidence type="ECO:0000259" key="5">
    <source>
        <dbReference type="PROSITE" id="PS50850"/>
    </source>
</evidence>
<comment type="subcellular location">
    <subcellularLocation>
        <location evidence="1">Membrane</location>
        <topology evidence="1">Multi-pass membrane protein</topology>
    </subcellularLocation>
</comment>
<accession>A0A4Q4TTY1</accession>
<evidence type="ECO:0000313" key="7">
    <source>
        <dbReference type="Proteomes" id="UP000293360"/>
    </source>
</evidence>
<keyword evidence="4" id="KW-0812">Transmembrane</keyword>
<feature type="region of interest" description="Disordered" evidence="3">
    <location>
        <begin position="1"/>
        <end position="35"/>
    </location>
</feature>
<dbReference type="EMBL" id="QJNU01000050">
    <property type="protein sequence ID" value="RYP08963.1"/>
    <property type="molecule type" value="Genomic_DNA"/>
</dbReference>
<feature type="transmembrane region" description="Helical" evidence="4">
    <location>
        <begin position="110"/>
        <end position="128"/>
    </location>
</feature>
<dbReference type="GO" id="GO:0022857">
    <property type="term" value="F:transmembrane transporter activity"/>
    <property type="evidence" value="ECO:0007669"/>
    <property type="project" value="InterPro"/>
</dbReference>
<dbReference type="InterPro" id="IPR036259">
    <property type="entry name" value="MFS_trans_sf"/>
</dbReference>
<keyword evidence="4" id="KW-1133">Transmembrane helix</keyword>
<dbReference type="InterPro" id="IPR020846">
    <property type="entry name" value="MFS_dom"/>
</dbReference>
<evidence type="ECO:0000256" key="2">
    <source>
        <dbReference type="ARBA" id="ARBA00006727"/>
    </source>
</evidence>
<feature type="transmembrane region" description="Helical" evidence="4">
    <location>
        <begin position="134"/>
        <end position="162"/>
    </location>
</feature>
<name>A0A4Q4TTY1_9PEZI</name>
<dbReference type="OrthoDB" id="4678547at2759"/>
<keyword evidence="4" id="KW-0472">Membrane</keyword>
<organism evidence="6 7">
    <name type="scientific">Monosporascus ibericus</name>
    <dbReference type="NCBI Taxonomy" id="155417"/>
    <lineage>
        <taxon>Eukaryota</taxon>
        <taxon>Fungi</taxon>
        <taxon>Dikarya</taxon>
        <taxon>Ascomycota</taxon>
        <taxon>Pezizomycotina</taxon>
        <taxon>Sordariomycetes</taxon>
        <taxon>Xylariomycetidae</taxon>
        <taxon>Xylariales</taxon>
        <taxon>Xylariales incertae sedis</taxon>
        <taxon>Monosporascus</taxon>
    </lineage>
</organism>
<evidence type="ECO:0000313" key="6">
    <source>
        <dbReference type="EMBL" id="RYP08963.1"/>
    </source>
</evidence>
<comment type="similarity">
    <text evidence="2">Belongs to the major facilitator superfamily. Monocarboxylate porter (TC 2.A.1.13) family.</text>
</comment>
<dbReference type="PANTHER" id="PTHR11360">
    <property type="entry name" value="MONOCARBOXYLATE TRANSPORTER"/>
    <property type="match status" value="1"/>
</dbReference>
<proteinExistence type="inferred from homology"/>
<evidence type="ECO:0000256" key="4">
    <source>
        <dbReference type="SAM" id="Phobius"/>
    </source>
</evidence>